<dbReference type="RefSeq" id="WP_227569017.1">
    <property type="nucleotide sequence ID" value="NZ_CP101988.1"/>
</dbReference>
<sequence length="196" mass="20770">MASTRFARPATEAPGAAETIQSDLLSTAPGRRALAALRIAVGFVFLWAFLDKTFGLRHSTGAPREDGSVASSWIDGGAPSQGYLQNGAVGPAKDLFASMAGPLTDWLFMLGMLGVGLAVVLGIGLRVSAVAGSLLMMSLWLTQWPLRDGSMNPVVDQHLVYTLVLIVCALLLAGDTWGLGRRWASLPLVRRAPVLR</sequence>
<feature type="transmembrane region" description="Helical" evidence="1">
    <location>
        <begin position="106"/>
        <end position="139"/>
    </location>
</feature>
<keyword evidence="1" id="KW-0812">Transmembrane</keyword>
<feature type="transmembrane region" description="Helical" evidence="1">
    <location>
        <begin position="33"/>
        <end position="50"/>
    </location>
</feature>
<evidence type="ECO:0000256" key="1">
    <source>
        <dbReference type="SAM" id="Phobius"/>
    </source>
</evidence>
<evidence type="ECO:0000313" key="2">
    <source>
        <dbReference type="EMBL" id="UUI76728.1"/>
    </source>
</evidence>
<evidence type="ECO:0000313" key="3">
    <source>
        <dbReference type="Proteomes" id="UP001316189"/>
    </source>
</evidence>
<protein>
    <submittedName>
        <fullName evidence="2">DoxX family protein</fullName>
    </submittedName>
</protein>
<keyword evidence="1" id="KW-0472">Membrane</keyword>
<dbReference type="Proteomes" id="UP001316189">
    <property type="component" value="Chromosome"/>
</dbReference>
<gene>
    <name evidence="2" type="ORF">NP064_07560</name>
</gene>
<proteinExistence type="predicted"/>
<accession>A0ABY5L4F2</accession>
<dbReference type="EMBL" id="CP101988">
    <property type="protein sequence ID" value="UUI76728.1"/>
    <property type="molecule type" value="Genomic_DNA"/>
</dbReference>
<reference evidence="2 3" key="1">
    <citation type="submission" date="2022-07" db="EMBL/GenBank/DDBJ databases">
        <title>Novel species in genus cellulomonas.</title>
        <authorList>
            <person name="Ye L."/>
        </authorList>
    </citation>
    <scope>NUCLEOTIDE SEQUENCE [LARGE SCALE GENOMIC DNA]</scope>
    <source>
        <strain evidence="3">zg-Y338</strain>
    </source>
</reference>
<feature type="transmembrane region" description="Helical" evidence="1">
    <location>
        <begin position="159"/>
        <end position="180"/>
    </location>
</feature>
<keyword evidence="3" id="KW-1185">Reference proteome</keyword>
<keyword evidence="1" id="KW-1133">Transmembrane helix</keyword>
<organism evidence="2 3">
    <name type="scientific">Cellulomonas chengniuliangii</name>
    <dbReference type="NCBI Taxonomy" id="2968084"/>
    <lineage>
        <taxon>Bacteria</taxon>
        <taxon>Bacillati</taxon>
        <taxon>Actinomycetota</taxon>
        <taxon>Actinomycetes</taxon>
        <taxon>Micrococcales</taxon>
        <taxon>Cellulomonadaceae</taxon>
        <taxon>Cellulomonas</taxon>
    </lineage>
</organism>
<name>A0ABY5L4F2_9CELL</name>